<dbReference type="Gene3D" id="2.130.10.10">
    <property type="entry name" value="YVTN repeat-like/Quinoprotein amine dehydrogenase"/>
    <property type="match status" value="1"/>
</dbReference>
<dbReference type="Proteomes" id="UP001589738">
    <property type="component" value="Unassembled WGS sequence"/>
</dbReference>
<comment type="similarity">
    <text evidence="1">Belongs to the cycloisomerase 2 family.</text>
</comment>
<dbReference type="Pfam" id="PF10282">
    <property type="entry name" value="Lactonase"/>
    <property type="match status" value="1"/>
</dbReference>
<feature type="region of interest" description="Disordered" evidence="2">
    <location>
        <begin position="128"/>
        <end position="150"/>
    </location>
</feature>
<evidence type="ECO:0000256" key="2">
    <source>
        <dbReference type="SAM" id="MobiDB-lite"/>
    </source>
</evidence>
<name>A0ABV6KP03_9BACI</name>
<dbReference type="PANTHER" id="PTHR30344">
    <property type="entry name" value="6-PHOSPHOGLUCONOLACTONASE-RELATED"/>
    <property type="match status" value="1"/>
</dbReference>
<proteinExistence type="inferred from homology"/>
<dbReference type="InterPro" id="IPR015943">
    <property type="entry name" value="WD40/YVTN_repeat-like_dom_sf"/>
</dbReference>
<evidence type="ECO:0000256" key="1">
    <source>
        <dbReference type="ARBA" id="ARBA00005564"/>
    </source>
</evidence>
<accession>A0ABV6KP03</accession>
<evidence type="ECO:0000313" key="3">
    <source>
        <dbReference type="EMBL" id="MFC0475061.1"/>
    </source>
</evidence>
<gene>
    <name evidence="3" type="ORF">ACFFHF_07295</name>
</gene>
<reference evidence="3 4" key="1">
    <citation type="submission" date="2024-09" db="EMBL/GenBank/DDBJ databases">
        <authorList>
            <person name="Sun Q."/>
            <person name="Mori K."/>
        </authorList>
    </citation>
    <scope>NUCLEOTIDE SEQUENCE [LARGE SCALE GENOMIC DNA]</scope>
    <source>
        <strain evidence="3 4">CGMCC 1.9126</strain>
    </source>
</reference>
<comment type="caution">
    <text evidence="3">The sequence shown here is derived from an EMBL/GenBank/DDBJ whole genome shotgun (WGS) entry which is preliminary data.</text>
</comment>
<evidence type="ECO:0000313" key="4">
    <source>
        <dbReference type="Proteomes" id="UP001589738"/>
    </source>
</evidence>
<dbReference type="InterPro" id="IPR050282">
    <property type="entry name" value="Cycloisomerase_2"/>
</dbReference>
<dbReference type="EMBL" id="JBHLUU010000022">
    <property type="protein sequence ID" value="MFC0475061.1"/>
    <property type="molecule type" value="Genomic_DNA"/>
</dbReference>
<protein>
    <submittedName>
        <fullName evidence="3">Lactonase family protein</fullName>
    </submittedName>
</protein>
<keyword evidence="4" id="KW-1185">Reference proteome</keyword>
<dbReference type="SUPFAM" id="SSF51004">
    <property type="entry name" value="C-terminal (heme d1) domain of cytochrome cd1-nitrite reductase"/>
    <property type="match status" value="1"/>
</dbReference>
<dbReference type="PANTHER" id="PTHR30344:SF1">
    <property type="entry name" value="6-PHOSPHOGLUCONOLACTONASE"/>
    <property type="match status" value="1"/>
</dbReference>
<dbReference type="InterPro" id="IPR011048">
    <property type="entry name" value="Haem_d1_sf"/>
</dbReference>
<organism evidence="3 4">
    <name type="scientific">Robertmurraya beringensis</name>
    <dbReference type="NCBI Taxonomy" id="641660"/>
    <lineage>
        <taxon>Bacteria</taxon>
        <taxon>Bacillati</taxon>
        <taxon>Bacillota</taxon>
        <taxon>Bacilli</taxon>
        <taxon>Bacillales</taxon>
        <taxon>Bacillaceae</taxon>
        <taxon>Robertmurraya</taxon>
    </lineage>
</organism>
<dbReference type="InterPro" id="IPR019405">
    <property type="entry name" value="Lactonase_7-beta_prop"/>
</dbReference>
<dbReference type="RefSeq" id="WP_160548203.1">
    <property type="nucleotide sequence ID" value="NZ_JBHLUU010000022.1"/>
</dbReference>
<sequence length="351" mass="37854">MSSADKVIGYVGTYTKGDSEGIYRFVLDTKAGKIEKVELAGKVENPTYVSITGDNKFLYSVSKNGDLGGVTSFSIEEGTGKLQKINDQGSAGSPPCHLEINPDNTALFTANYHKGTVEVHKVNAETGEIQPASSSVAHTGSGPDPRQEKAHTHFSGLTPDGKYVVAVELGIDKIFTYELKEDQLSLVYELSVKPGSGPRHIVFHPTKPLAYVMTEFSGEVLVLQYDSTNGSLKQIQAISTLPSSFTENNQGSAIHISSDGRFVYAGNRGHNSIASFVADENGSLSFLEHTSTEGDWPRDFALDPTESYIVASNQESGNLVLFARDKETGKLSLLQSDITVPYAVCVKFLSI</sequence>